<name>A0AAD6LYQ3_9ROSI</name>
<sequence length="57" mass="6513">MQFVSPGQNNNNNLFEKNLLALSPMGNKSTSIYSHKLLTNYNLHCENTIHIIFMGLF</sequence>
<dbReference type="AlphaFoldDB" id="A0AAD6LYQ3"/>
<reference evidence="1" key="1">
    <citation type="journal article" date="2023" name="Mol. Ecol. Resour.">
        <title>Chromosome-level genome assembly of a triploid poplar Populus alba 'Berolinensis'.</title>
        <authorList>
            <person name="Chen S."/>
            <person name="Yu Y."/>
            <person name="Wang X."/>
            <person name="Wang S."/>
            <person name="Zhang T."/>
            <person name="Zhou Y."/>
            <person name="He R."/>
            <person name="Meng N."/>
            <person name="Wang Y."/>
            <person name="Liu W."/>
            <person name="Liu Z."/>
            <person name="Liu J."/>
            <person name="Guo Q."/>
            <person name="Huang H."/>
            <person name="Sederoff R.R."/>
            <person name="Wang G."/>
            <person name="Qu G."/>
            <person name="Chen S."/>
        </authorList>
    </citation>
    <scope>NUCLEOTIDE SEQUENCE</scope>
    <source>
        <strain evidence="1">SC-2020</strain>
    </source>
</reference>
<gene>
    <name evidence="1" type="ORF">NC653_031429</name>
</gene>
<proteinExistence type="predicted"/>
<dbReference type="EMBL" id="JAQIZT010000013">
    <property type="protein sequence ID" value="KAJ6975586.1"/>
    <property type="molecule type" value="Genomic_DNA"/>
</dbReference>
<keyword evidence="2" id="KW-1185">Reference proteome</keyword>
<evidence type="ECO:0000313" key="1">
    <source>
        <dbReference type="EMBL" id="KAJ6975586.1"/>
    </source>
</evidence>
<evidence type="ECO:0000313" key="2">
    <source>
        <dbReference type="Proteomes" id="UP001164929"/>
    </source>
</evidence>
<protein>
    <submittedName>
        <fullName evidence="1">Uncharacterized protein</fullName>
    </submittedName>
</protein>
<accession>A0AAD6LYQ3</accession>
<dbReference type="Proteomes" id="UP001164929">
    <property type="component" value="Chromosome 13"/>
</dbReference>
<comment type="caution">
    <text evidence="1">The sequence shown here is derived from an EMBL/GenBank/DDBJ whole genome shotgun (WGS) entry which is preliminary data.</text>
</comment>
<organism evidence="1 2">
    <name type="scientific">Populus alba x Populus x berolinensis</name>
    <dbReference type="NCBI Taxonomy" id="444605"/>
    <lineage>
        <taxon>Eukaryota</taxon>
        <taxon>Viridiplantae</taxon>
        <taxon>Streptophyta</taxon>
        <taxon>Embryophyta</taxon>
        <taxon>Tracheophyta</taxon>
        <taxon>Spermatophyta</taxon>
        <taxon>Magnoliopsida</taxon>
        <taxon>eudicotyledons</taxon>
        <taxon>Gunneridae</taxon>
        <taxon>Pentapetalae</taxon>
        <taxon>rosids</taxon>
        <taxon>fabids</taxon>
        <taxon>Malpighiales</taxon>
        <taxon>Salicaceae</taxon>
        <taxon>Saliceae</taxon>
        <taxon>Populus</taxon>
    </lineage>
</organism>